<comment type="caution">
    <text evidence="1">The sequence shown here is derived from an EMBL/GenBank/DDBJ whole genome shotgun (WGS) entry which is preliminary data.</text>
</comment>
<dbReference type="EMBL" id="QTJV01000010">
    <property type="protein sequence ID" value="RFM32230.1"/>
    <property type="molecule type" value="Genomic_DNA"/>
</dbReference>
<gene>
    <name evidence="1" type="ORF">DXN04_25990</name>
</gene>
<sequence>MVPHIWSRAFLFVPLLLSPRPPGETGYFYWPDLRDLIGNSIMVLVFYQLSNDSCLIPVMYFKRK</sequence>
<dbReference type="Proteomes" id="UP000261174">
    <property type="component" value="Unassembled WGS sequence"/>
</dbReference>
<dbReference type="AlphaFoldDB" id="A0A3E1NWD1"/>
<proteinExistence type="predicted"/>
<protein>
    <submittedName>
        <fullName evidence="1">Uncharacterized protein</fullName>
    </submittedName>
</protein>
<name>A0A3E1NWD1_9BACT</name>
<evidence type="ECO:0000313" key="1">
    <source>
        <dbReference type="EMBL" id="RFM32230.1"/>
    </source>
</evidence>
<evidence type="ECO:0000313" key="2">
    <source>
        <dbReference type="Proteomes" id="UP000261174"/>
    </source>
</evidence>
<keyword evidence="2" id="KW-1185">Reference proteome</keyword>
<accession>A0A3E1NWD1</accession>
<organism evidence="1 2">
    <name type="scientific">Chitinophaga silvisoli</name>
    <dbReference type="NCBI Taxonomy" id="2291814"/>
    <lineage>
        <taxon>Bacteria</taxon>
        <taxon>Pseudomonadati</taxon>
        <taxon>Bacteroidota</taxon>
        <taxon>Chitinophagia</taxon>
        <taxon>Chitinophagales</taxon>
        <taxon>Chitinophagaceae</taxon>
        <taxon>Chitinophaga</taxon>
    </lineage>
</organism>
<reference evidence="1 2" key="1">
    <citation type="submission" date="2018-08" db="EMBL/GenBank/DDBJ databases">
        <title>Chitinophaga sp. K20C18050901, a novel bacterium isolated from forest soil.</title>
        <authorList>
            <person name="Wang C."/>
        </authorList>
    </citation>
    <scope>NUCLEOTIDE SEQUENCE [LARGE SCALE GENOMIC DNA]</scope>
    <source>
        <strain evidence="1 2">K20C18050901</strain>
    </source>
</reference>